<dbReference type="EMBL" id="BK016245">
    <property type="protein sequence ID" value="DAG04852.1"/>
    <property type="molecule type" value="Genomic_DNA"/>
</dbReference>
<name>A0A8S5VDQ1_9CAUD</name>
<evidence type="ECO:0000313" key="1">
    <source>
        <dbReference type="EMBL" id="DAG04852.1"/>
    </source>
</evidence>
<sequence length="71" mass="7884">MLLLTQGGEIINLDRMAIVDAANLNVYARQGMGERGIVLGSYNTASRCYEIIGNIFDCHRMNAKAYSMPEE</sequence>
<protein>
    <submittedName>
        <fullName evidence="1">Uncharacterized protein</fullName>
    </submittedName>
</protein>
<accession>A0A8S5VDQ1</accession>
<organism evidence="1">
    <name type="scientific">Siphoviridae sp. ctGa111</name>
    <dbReference type="NCBI Taxonomy" id="2825413"/>
    <lineage>
        <taxon>Viruses</taxon>
        <taxon>Duplodnaviria</taxon>
        <taxon>Heunggongvirae</taxon>
        <taxon>Uroviricota</taxon>
        <taxon>Caudoviricetes</taxon>
    </lineage>
</organism>
<proteinExistence type="predicted"/>
<reference evidence="1" key="1">
    <citation type="journal article" date="2021" name="Proc. Natl. Acad. Sci. U.S.A.">
        <title>A Catalog of Tens of Thousands of Viruses from Human Metagenomes Reveals Hidden Associations with Chronic Diseases.</title>
        <authorList>
            <person name="Tisza M.J."/>
            <person name="Buck C.B."/>
        </authorList>
    </citation>
    <scope>NUCLEOTIDE SEQUENCE</scope>
    <source>
        <strain evidence="1">CtGa111</strain>
    </source>
</reference>